<organism evidence="1 2">
    <name type="scientific">Aminobacter ciceronei</name>
    <dbReference type="NCBI Taxonomy" id="150723"/>
    <lineage>
        <taxon>Bacteria</taxon>
        <taxon>Pseudomonadati</taxon>
        <taxon>Pseudomonadota</taxon>
        <taxon>Alphaproteobacteria</taxon>
        <taxon>Hyphomicrobiales</taxon>
        <taxon>Phyllobacteriaceae</taxon>
        <taxon>Aminobacter</taxon>
    </lineage>
</organism>
<proteinExistence type="predicted"/>
<evidence type="ECO:0000313" key="1">
    <source>
        <dbReference type="EMBL" id="MBA9023005.1"/>
    </source>
</evidence>
<reference evidence="1 2" key="1">
    <citation type="submission" date="2020-08" db="EMBL/GenBank/DDBJ databases">
        <title>Genomic Encyclopedia of Type Strains, Phase IV (KMG-IV): sequencing the most valuable type-strain genomes for metagenomic binning, comparative biology and taxonomic classification.</title>
        <authorList>
            <person name="Goeker M."/>
        </authorList>
    </citation>
    <scope>NUCLEOTIDE SEQUENCE [LARGE SCALE GENOMIC DNA]</scope>
    <source>
        <strain evidence="1 2">DSM 17455</strain>
    </source>
</reference>
<comment type="caution">
    <text evidence="1">The sequence shown here is derived from an EMBL/GenBank/DDBJ whole genome shotgun (WGS) entry which is preliminary data.</text>
</comment>
<keyword evidence="2" id="KW-1185">Reference proteome</keyword>
<protein>
    <submittedName>
        <fullName evidence="1">Uncharacterized protein</fullName>
    </submittedName>
</protein>
<gene>
    <name evidence="1" type="ORF">HNQ97_005026</name>
</gene>
<accession>A0ABR6CDA7</accession>
<name>A0ABR6CDA7_9HYPH</name>
<evidence type="ECO:0000313" key="2">
    <source>
        <dbReference type="Proteomes" id="UP000587524"/>
    </source>
</evidence>
<dbReference type="Proteomes" id="UP000587524">
    <property type="component" value="Unassembled WGS sequence"/>
</dbReference>
<dbReference type="EMBL" id="JACJHZ010000029">
    <property type="protein sequence ID" value="MBA9023005.1"/>
    <property type="molecule type" value="Genomic_DNA"/>
</dbReference>
<sequence>MSAKASRETTGTGVASMRLISPLVKEMAGRPGAKDLSHHLHLTLNRVSRIATTIVKSDVATMTSAM</sequence>